<feature type="chain" id="PRO_5018243356" description="Transmembrane protein" evidence="1">
    <location>
        <begin position="29"/>
        <end position="93"/>
    </location>
</feature>
<dbReference type="Proteomes" id="UP000280368">
    <property type="component" value="Unassembled WGS sequence"/>
</dbReference>
<dbReference type="EMBL" id="REFH01000010">
    <property type="protein sequence ID" value="RMA74851.1"/>
    <property type="molecule type" value="Genomic_DNA"/>
</dbReference>
<gene>
    <name evidence="2" type="ORF">BC961_2181</name>
</gene>
<comment type="caution">
    <text evidence="2">The sequence shown here is derived from an EMBL/GenBank/DDBJ whole genome shotgun (WGS) entry which is preliminary data.</text>
</comment>
<name>A0A3L9ZP95_9FLAO</name>
<keyword evidence="3" id="KW-1185">Reference proteome</keyword>
<proteinExistence type="predicted"/>
<evidence type="ECO:0008006" key="4">
    <source>
        <dbReference type="Google" id="ProtNLM"/>
    </source>
</evidence>
<dbReference type="InterPro" id="IPR045391">
    <property type="entry name" value="DUF6520"/>
</dbReference>
<reference evidence="2 3" key="1">
    <citation type="submission" date="2018-10" db="EMBL/GenBank/DDBJ databases">
        <title>Genomic Encyclopedia of Archaeal and Bacterial Type Strains, Phase II (KMG-II): from individual species to whole genera.</title>
        <authorList>
            <person name="Goeker M."/>
        </authorList>
    </citation>
    <scope>NUCLEOTIDE SEQUENCE [LARGE SCALE GENOMIC DNA]</scope>
    <source>
        <strain evidence="2 3">DSM 19727</strain>
    </source>
</reference>
<evidence type="ECO:0000256" key="1">
    <source>
        <dbReference type="SAM" id="SignalP"/>
    </source>
</evidence>
<dbReference type="AlphaFoldDB" id="A0A3L9ZP95"/>
<keyword evidence="1" id="KW-0732">Signal</keyword>
<evidence type="ECO:0000313" key="3">
    <source>
        <dbReference type="Proteomes" id="UP000280368"/>
    </source>
</evidence>
<dbReference type="OrthoDB" id="1453093at2"/>
<dbReference type="RefSeq" id="WP_121925810.1">
    <property type="nucleotide sequence ID" value="NZ_CBCSGA010000004.1"/>
</dbReference>
<accession>A0A3L9ZP95</accession>
<sequence length="93" mass="10117">MKTEFSKLILPMLVIVLAVTSAFTTVNSTTKKALAVTPYEKQTIGGENLCVPRLESCSLTNNGVFCTVGQISGNPRLYEMDANDDCTIPLYKP</sequence>
<protein>
    <recommendedName>
        <fullName evidence="4">Transmembrane protein</fullName>
    </recommendedName>
</protein>
<dbReference type="Pfam" id="PF20130">
    <property type="entry name" value="DUF6520"/>
    <property type="match status" value="1"/>
</dbReference>
<organism evidence="2 3">
    <name type="scientific">Flavobacterium weaverense</name>
    <dbReference type="NCBI Taxonomy" id="271156"/>
    <lineage>
        <taxon>Bacteria</taxon>
        <taxon>Pseudomonadati</taxon>
        <taxon>Bacteroidota</taxon>
        <taxon>Flavobacteriia</taxon>
        <taxon>Flavobacteriales</taxon>
        <taxon>Flavobacteriaceae</taxon>
        <taxon>Flavobacterium</taxon>
    </lineage>
</organism>
<evidence type="ECO:0000313" key="2">
    <source>
        <dbReference type="EMBL" id="RMA74851.1"/>
    </source>
</evidence>
<feature type="signal peptide" evidence="1">
    <location>
        <begin position="1"/>
        <end position="28"/>
    </location>
</feature>